<keyword evidence="5" id="KW-0500">Molybdenum</keyword>
<gene>
    <name evidence="12" type="ORF">PPNSA23_35970</name>
</gene>
<organism evidence="12 13">
    <name type="scientific">Phyllobacterium phragmitis</name>
    <dbReference type="NCBI Taxonomy" id="2670329"/>
    <lineage>
        <taxon>Bacteria</taxon>
        <taxon>Pseudomonadati</taxon>
        <taxon>Pseudomonadota</taxon>
        <taxon>Alphaproteobacteria</taxon>
        <taxon>Hyphomicrobiales</taxon>
        <taxon>Phyllobacteriaceae</taxon>
        <taxon>Phyllobacterium</taxon>
    </lineage>
</organism>
<proteinExistence type="inferred from homology"/>
<dbReference type="RefSeq" id="WP_407866222.1">
    <property type="nucleotide sequence ID" value="NZ_BAAFZP010000002.1"/>
</dbReference>
<evidence type="ECO:0000256" key="8">
    <source>
        <dbReference type="ARBA" id="ARBA00023004"/>
    </source>
</evidence>
<keyword evidence="6" id="KW-0479">Metal-binding</keyword>
<keyword evidence="10" id="KW-0534">Nitrate assimilation</keyword>
<dbReference type="Gene3D" id="2.20.25.90">
    <property type="entry name" value="ADC-like domains"/>
    <property type="match status" value="1"/>
</dbReference>
<comment type="cofactor">
    <cofactor evidence="2">
        <name>[4Fe-4S] cluster</name>
        <dbReference type="ChEBI" id="CHEBI:49883"/>
    </cofactor>
</comment>
<dbReference type="PANTHER" id="PTHR43105:SF9">
    <property type="entry name" value="NADPH-FE(3+) OXIDOREDUCTASE SUBUNIT ALPHA"/>
    <property type="match status" value="1"/>
</dbReference>
<dbReference type="InterPro" id="IPR050123">
    <property type="entry name" value="Prok_molybdopt-oxidoreductase"/>
</dbReference>
<sequence>MTARPEGSTRPAGGACIKTTCPYCGVGCGVIASVAKDGTVSVQGDPEHPSNYGRLCSKGSALAETIDLDGRLLYPEIDGRHAGWDEALDLVARKFSETIAQHGPDAVAFYVSGQLLTEDYYVANKLMKGFIGSANIDTNSRLCMASSVAGHRRAFGADTVPGVYEDLEEADLVILTGSNLAWCHPVLYQRLAAAKQKRPDMKVVLIDPRRSMTADLADMHLAIRPDGDVALFNGLLAHLARSPALDDDFIRDHTSGFAEALEAARASEADIISLTGLSQGEIEAFYRVFETTQRVVTCYSQGVNQSSSGTDKVNAIINCHLATGRIGRPGMGPFSLTGQPNAMGGREVGGLANMLAAHMAIENPEHRERVQRFWNAPVIADKPGKKAVEMFEAVADGRIKALWIMGTNPVVSMPDADAVARAIRNCPFVVVSDIMRETDTCAYAHVLLPALGWGEKDGTVTNSERRISRQRPFLEAPGEARADWRIICDVAARMGFGEAFAFQSPAEIFAEHAALSAFENEGARDFDIGGYAGLSRGKYDELEPFQWPAPARSVYPSPLPYSRRRGEGAIDVSTLSFMQGAGEGQERVIRFFANGNFYHPDRKARFIAVQATITERINVAYPLVLNTGRIRDQWHTMTRTAKSARLSSHLAEPFAEINPADAAELGIEDAALVRITSPHGEILVRALITPRQPRGAVFVPIHWTDQFASNARVDALVPSVTDPVSGQPALKHVAVSLEPYRAAYYGFAVSQTRPGSVNACYSAFAKVEHGYRMECAFTEAPDDWETWCREAWRLPGTLSALAYHDRESGDRRIAFFDGDKLVLAFYAARTPVVVSRNWAVTQLGVTHDNPRRRITVMAGRPGADQPDPGATVCSCFSVGVNQIAAAIESGCGSVDGIGALLKAGTNCGSCRSEISAMLQAHLREIPAQAAE</sequence>
<dbReference type="InterPro" id="IPR009010">
    <property type="entry name" value="Asp_de-COase-like_dom_sf"/>
</dbReference>
<comment type="caution">
    <text evidence="12">The sequence shown here is derived from an EMBL/GenBank/DDBJ whole genome shotgun (WGS) entry which is preliminary data.</text>
</comment>
<evidence type="ECO:0000256" key="3">
    <source>
        <dbReference type="ARBA" id="ARBA00008747"/>
    </source>
</evidence>
<dbReference type="Gene3D" id="3.40.228.10">
    <property type="entry name" value="Dimethylsulfoxide Reductase, domain 2"/>
    <property type="match status" value="1"/>
</dbReference>
<keyword evidence="13" id="KW-1185">Reference proteome</keyword>
<dbReference type="PROSITE" id="PS00932">
    <property type="entry name" value="MOLYBDOPTERIN_PROK_3"/>
    <property type="match status" value="1"/>
</dbReference>
<dbReference type="Pfam" id="PF00384">
    <property type="entry name" value="Molybdopterin"/>
    <property type="match status" value="1"/>
</dbReference>
<dbReference type="Pfam" id="PF04324">
    <property type="entry name" value="Fer2_BFD"/>
    <property type="match status" value="1"/>
</dbReference>
<dbReference type="InterPro" id="IPR027467">
    <property type="entry name" value="MopterinOxRdtase_cofactor_BS"/>
</dbReference>
<name>A0ABQ0H407_9HYPH</name>
<dbReference type="InterPro" id="IPR041957">
    <property type="entry name" value="CT_Nitrate-R-NapA-like"/>
</dbReference>
<evidence type="ECO:0000256" key="7">
    <source>
        <dbReference type="ARBA" id="ARBA00023002"/>
    </source>
</evidence>
<keyword evidence="9" id="KW-0411">Iron-sulfur</keyword>
<protein>
    <submittedName>
        <fullName evidence="12">Nitrate reductase</fullName>
    </submittedName>
</protein>
<dbReference type="PROSITE" id="PS51669">
    <property type="entry name" value="4FE4S_MOW_BIS_MGD"/>
    <property type="match status" value="1"/>
</dbReference>
<evidence type="ECO:0000256" key="5">
    <source>
        <dbReference type="ARBA" id="ARBA00022505"/>
    </source>
</evidence>
<evidence type="ECO:0000259" key="11">
    <source>
        <dbReference type="PROSITE" id="PS51669"/>
    </source>
</evidence>
<dbReference type="InterPro" id="IPR041854">
    <property type="entry name" value="BFD-like_2Fe2S-bd_dom_sf"/>
</dbReference>
<evidence type="ECO:0000256" key="10">
    <source>
        <dbReference type="ARBA" id="ARBA00023063"/>
    </source>
</evidence>
<dbReference type="SMART" id="SM00926">
    <property type="entry name" value="Molybdop_Fe4S4"/>
    <property type="match status" value="1"/>
</dbReference>
<dbReference type="InterPro" id="IPR006656">
    <property type="entry name" value="Mopterin_OxRdtase"/>
</dbReference>
<comment type="similarity">
    <text evidence="3">Belongs to the prokaryotic molybdopterin-containing oxidoreductase family. NasA/NapA/NarB subfamily.</text>
</comment>
<dbReference type="CDD" id="cd02754">
    <property type="entry name" value="MopB_Nitrate-R-NapA-like"/>
    <property type="match status" value="1"/>
</dbReference>
<dbReference type="Gene3D" id="3.40.50.740">
    <property type="match status" value="1"/>
</dbReference>
<dbReference type="PANTHER" id="PTHR43105">
    <property type="entry name" value="RESPIRATORY NITRATE REDUCTASE"/>
    <property type="match status" value="1"/>
</dbReference>
<evidence type="ECO:0000256" key="2">
    <source>
        <dbReference type="ARBA" id="ARBA00001966"/>
    </source>
</evidence>
<dbReference type="Pfam" id="PF04879">
    <property type="entry name" value="Molybdop_Fe4S4"/>
    <property type="match status" value="1"/>
</dbReference>
<keyword evidence="8" id="KW-0408">Iron</keyword>
<evidence type="ECO:0000313" key="12">
    <source>
        <dbReference type="EMBL" id="GAB1583654.1"/>
    </source>
</evidence>
<evidence type="ECO:0000256" key="6">
    <source>
        <dbReference type="ARBA" id="ARBA00022723"/>
    </source>
</evidence>
<dbReference type="InterPro" id="IPR006963">
    <property type="entry name" value="Mopterin_OxRdtase_4Fe-4S_dom"/>
</dbReference>
<comment type="cofactor">
    <cofactor evidence="1">
        <name>Mo-bis(molybdopterin guanine dinucleotide)</name>
        <dbReference type="ChEBI" id="CHEBI:60539"/>
    </cofactor>
</comment>
<evidence type="ECO:0000256" key="4">
    <source>
        <dbReference type="ARBA" id="ARBA00022485"/>
    </source>
</evidence>
<dbReference type="Proteomes" id="UP001628091">
    <property type="component" value="Unassembled WGS sequence"/>
</dbReference>
<dbReference type="SUPFAM" id="SSF53706">
    <property type="entry name" value="Formate dehydrogenase/DMSO reductase, domains 1-3"/>
    <property type="match status" value="1"/>
</dbReference>
<evidence type="ECO:0000256" key="1">
    <source>
        <dbReference type="ARBA" id="ARBA00001942"/>
    </source>
</evidence>
<dbReference type="InterPro" id="IPR006657">
    <property type="entry name" value="MoPterin_dinucl-bd_dom"/>
</dbReference>
<evidence type="ECO:0000256" key="9">
    <source>
        <dbReference type="ARBA" id="ARBA00023014"/>
    </source>
</evidence>
<dbReference type="SUPFAM" id="SSF50692">
    <property type="entry name" value="ADC-like"/>
    <property type="match status" value="1"/>
</dbReference>
<dbReference type="EMBL" id="BAAFZP010000002">
    <property type="protein sequence ID" value="GAB1583654.1"/>
    <property type="molecule type" value="Genomic_DNA"/>
</dbReference>
<dbReference type="InterPro" id="IPR006655">
    <property type="entry name" value="Mopterin_OxRdtase_prok_CS"/>
</dbReference>
<keyword evidence="4" id="KW-0004">4Fe-4S</keyword>
<dbReference type="Pfam" id="PF01568">
    <property type="entry name" value="Molydop_binding"/>
    <property type="match status" value="1"/>
</dbReference>
<dbReference type="PROSITE" id="PS00551">
    <property type="entry name" value="MOLYBDOPTERIN_PROK_1"/>
    <property type="match status" value="1"/>
</dbReference>
<dbReference type="Gene3D" id="2.40.40.20">
    <property type="match status" value="1"/>
</dbReference>
<dbReference type="Gene3D" id="1.10.10.1100">
    <property type="entry name" value="BFD-like [2Fe-2S]-binding domain"/>
    <property type="match status" value="1"/>
</dbReference>
<evidence type="ECO:0000313" key="13">
    <source>
        <dbReference type="Proteomes" id="UP001628091"/>
    </source>
</evidence>
<feature type="domain" description="4Fe-4S Mo/W bis-MGD-type" evidence="11">
    <location>
        <begin position="14"/>
        <end position="70"/>
    </location>
</feature>
<accession>A0ABQ0H407</accession>
<dbReference type="InterPro" id="IPR007419">
    <property type="entry name" value="BFD-like_2Fe2S-bd_dom"/>
</dbReference>
<keyword evidence="7" id="KW-0560">Oxidoreductase</keyword>
<dbReference type="CDD" id="cd02791">
    <property type="entry name" value="MopB_CT_Nitrate-R-NapA-like"/>
    <property type="match status" value="1"/>
</dbReference>
<reference evidence="12 13" key="1">
    <citation type="submission" date="2024-10" db="EMBL/GenBank/DDBJ databases">
        <title>Isolation, draft genome sequencing and identification of Phyllobacterium sp. NSA23, isolated from leaf soil.</title>
        <authorList>
            <person name="Akita H."/>
        </authorList>
    </citation>
    <scope>NUCLEOTIDE SEQUENCE [LARGE SCALE GENOMIC DNA]</scope>
    <source>
        <strain evidence="12 13">NSA23</strain>
    </source>
</reference>